<proteinExistence type="predicted"/>
<reference evidence="1" key="1">
    <citation type="submission" date="2020-05" db="EMBL/GenBank/DDBJ databases">
        <authorList>
            <person name="Chiriac C."/>
            <person name="Salcher M."/>
            <person name="Ghai R."/>
            <person name="Kavagutti S V."/>
        </authorList>
    </citation>
    <scope>NUCLEOTIDE SEQUENCE</scope>
</reference>
<organism evidence="1">
    <name type="scientific">freshwater metagenome</name>
    <dbReference type="NCBI Taxonomy" id="449393"/>
    <lineage>
        <taxon>unclassified sequences</taxon>
        <taxon>metagenomes</taxon>
        <taxon>ecological metagenomes</taxon>
    </lineage>
</organism>
<accession>A0A6J7NMD1</accession>
<name>A0A6J7NMD1_9ZZZZ</name>
<protein>
    <submittedName>
        <fullName evidence="1">Unannotated protein</fullName>
    </submittedName>
</protein>
<dbReference type="AlphaFoldDB" id="A0A6J7NMD1"/>
<sequence>MFTSSIVAPASTCAMTSRSMAERSPARSCSWKILRPVGLMRSPMMQKGWSGPIVTVFVAELRTVCMTLLVLGVGAGFGDGGIEAGSDSELLGEALD</sequence>
<dbReference type="EMBL" id="CAFBOM010000202">
    <property type="protein sequence ID" value="CAB4994267.1"/>
    <property type="molecule type" value="Genomic_DNA"/>
</dbReference>
<evidence type="ECO:0000313" key="1">
    <source>
        <dbReference type="EMBL" id="CAB4994267.1"/>
    </source>
</evidence>
<gene>
    <name evidence="1" type="ORF">UFOPK3957_01184</name>
</gene>